<sequence length="74" mass="8607">MMGMGPRGERELVRLRRQEWELGSDFQQRVQIGRTGIGKKKKVNEGAKGRISKSTDRESRLRLVLGRFKGVWHK</sequence>
<reference evidence="2" key="1">
    <citation type="journal article" date="2015" name="BMC Genomics">
        <title>Draft genome of a commonly misdiagnosed multidrug resistant pathogen Candida auris.</title>
        <authorList>
            <person name="Chatterjee S."/>
            <person name="Alampalli S.V."/>
            <person name="Nageshan R.K."/>
            <person name="Chettiar S.T."/>
            <person name="Joshi S."/>
            <person name="Tatu U.S."/>
        </authorList>
    </citation>
    <scope>NUCLEOTIDE SEQUENCE [LARGE SCALE GENOMIC DNA]</scope>
    <source>
        <strain evidence="2">6684</strain>
    </source>
</reference>
<accession>A0A0L0NWK7</accession>
<name>A0A0L0NWK7_CANAR</name>
<dbReference type="Proteomes" id="UP000037122">
    <property type="component" value="Unassembled WGS sequence"/>
</dbReference>
<dbReference type="EMBL" id="LGST01000031">
    <property type="protein sequence ID" value="KND98546.1"/>
    <property type="molecule type" value="Genomic_DNA"/>
</dbReference>
<evidence type="ECO:0000313" key="1">
    <source>
        <dbReference type="EMBL" id="KND98546.1"/>
    </source>
</evidence>
<organism evidence="1 2">
    <name type="scientific">Candidozyma auris</name>
    <name type="common">Yeast</name>
    <name type="synonym">Candida auris</name>
    <dbReference type="NCBI Taxonomy" id="498019"/>
    <lineage>
        <taxon>Eukaryota</taxon>
        <taxon>Fungi</taxon>
        <taxon>Dikarya</taxon>
        <taxon>Ascomycota</taxon>
        <taxon>Saccharomycotina</taxon>
        <taxon>Pichiomycetes</taxon>
        <taxon>Metschnikowiaceae</taxon>
        <taxon>Candidozyma</taxon>
    </lineage>
</organism>
<evidence type="ECO:0000313" key="2">
    <source>
        <dbReference type="Proteomes" id="UP000037122"/>
    </source>
</evidence>
<comment type="caution">
    <text evidence="1">The sequence shown here is derived from an EMBL/GenBank/DDBJ whole genome shotgun (WGS) entry which is preliminary data.</text>
</comment>
<dbReference type="VEuPathDB" id="FungiDB:QG37_04442"/>
<dbReference type="AlphaFoldDB" id="A0A0L0NWK7"/>
<proteinExistence type="predicted"/>
<protein>
    <submittedName>
        <fullName evidence="1">Uncharacterized protein</fullName>
    </submittedName>
</protein>
<gene>
    <name evidence="1" type="ORF">QG37_04442</name>
</gene>